<dbReference type="Gene3D" id="3.40.50.620">
    <property type="entry name" value="HUPs"/>
    <property type="match status" value="1"/>
</dbReference>
<keyword evidence="4" id="KW-0547">Nucleotide-binding</keyword>
<keyword evidence="5" id="KW-0067">ATP-binding</keyword>
<organism evidence="10 11">
    <name type="scientific">Catenulispora acidiphila (strain DSM 44928 / JCM 14897 / NBRC 102108 / NRRL B-24433 / ID139908)</name>
    <dbReference type="NCBI Taxonomy" id="479433"/>
    <lineage>
        <taxon>Bacteria</taxon>
        <taxon>Bacillati</taxon>
        <taxon>Actinomycetota</taxon>
        <taxon>Actinomycetes</taxon>
        <taxon>Catenulisporales</taxon>
        <taxon>Catenulisporaceae</taxon>
        <taxon>Catenulispora</taxon>
    </lineage>
</organism>
<dbReference type="Pfam" id="PF13537">
    <property type="entry name" value="GATase_7"/>
    <property type="match status" value="1"/>
</dbReference>
<dbReference type="AlphaFoldDB" id="C7QF66"/>
<evidence type="ECO:0000256" key="2">
    <source>
        <dbReference type="ARBA" id="ARBA00005752"/>
    </source>
</evidence>
<evidence type="ECO:0000313" key="10">
    <source>
        <dbReference type="EMBL" id="ACU74824.1"/>
    </source>
</evidence>
<dbReference type="eggNOG" id="COG1478">
    <property type="taxonomic scope" value="Bacteria"/>
</dbReference>
<dbReference type="PROSITE" id="PS51278">
    <property type="entry name" value="GATASE_TYPE_2"/>
    <property type="match status" value="1"/>
</dbReference>
<dbReference type="InterPro" id="IPR001962">
    <property type="entry name" value="Asn_synthase"/>
</dbReference>
<dbReference type="GO" id="GO:0006529">
    <property type="term" value="P:asparagine biosynthetic process"/>
    <property type="evidence" value="ECO:0007669"/>
    <property type="project" value="UniProtKB-KW"/>
</dbReference>
<dbReference type="Pfam" id="PF00733">
    <property type="entry name" value="Asn_synthase"/>
    <property type="match status" value="1"/>
</dbReference>
<evidence type="ECO:0000256" key="8">
    <source>
        <dbReference type="ARBA" id="ARBA00048741"/>
    </source>
</evidence>
<dbReference type="PANTHER" id="PTHR43284:SF1">
    <property type="entry name" value="ASPARAGINE SYNTHETASE"/>
    <property type="match status" value="1"/>
</dbReference>
<evidence type="ECO:0000313" key="11">
    <source>
        <dbReference type="Proteomes" id="UP000000851"/>
    </source>
</evidence>
<dbReference type="EC" id="6.3.5.4" evidence="3"/>
<dbReference type="eggNOG" id="COG0367">
    <property type="taxonomic scope" value="Bacteria"/>
</dbReference>
<dbReference type="FunCoup" id="C7QF66">
    <property type="interactions" value="321"/>
</dbReference>
<dbReference type="EMBL" id="CP001700">
    <property type="protein sequence ID" value="ACU74824.1"/>
    <property type="molecule type" value="Genomic_DNA"/>
</dbReference>
<dbReference type="InParanoid" id="C7QF66"/>
<comment type="similarity">
    <text evidence="2">Belongs to the asparagine synthetase family.</text>
</comment>
<dbReference type="SUPFAM" id="SSF52402">
    <property type="entry name" value="Adenine nucleotide alpha hydrolases-like"/>
    <property type="match status" value="1"/>
</dbReference>
<dbReference type="GO" id="GO:0004066">
    <property type="term" value="F:asparagine synthase (glutamine-hydrolyzing) activity"/>
    <property type="evidence" value="ECO:0007669"/>
    <property type="project" value="UniProtKB-EC"/>
</dbReference>
<keyword evidence="6" id="KW-0028">Amino-acid biosynthesis</keyword>
<dbReference type="Gene3D" id="3.60.20.10">
    <property type="entry name" value="Glutamine Phosphoribosylpyrophosphate, subunit 1, domain 1"/>
    <property type="match status" value="1"/>
</dbReference>
<evidence type="ECO:0000259" key="9">
    <source>
        <dbReference type="PROSITE" id="PS51278"/>
    </source>
</evidence>
<dbReference type="OrthoDB" id="9763290at2"/>
<evidence type="ECO:0000256" key="3">
    <source>
        <dbReference type="ARBA" id="ARBA00012737"/>
    </source>
</evidence>
<dbReference type="InterPro" id="IPR029055">
    <property type="entry name" value="Ntn_hydrolases_N"/>
</dbReference>
<evidence type="ECO:0000256" key="7">
    <source>
        <dbReference type="ARBA" id="ARBA00022962"/>
    </source>
</evidence>
<dbReference type="CDD" id="cd01991">
    <property type="entry name" value="Asn_synthase_B_C"/>
    <property type="match status" value="1"/>
</dbReference>
<gene>
    <name evidence="10" type="ordered locus">Caci_5966</name>
</gene>
<dbReference type="PANTHER" id="PTHR43284">
    <property type="entry name" value="ASPARAGINE SYNTHETASE (GLUTAMINE-HYDROLYZING)"/>
    <property type="match status" value="1"/>
</dbReference>
<dbReference type="InterPro" id="IPR033738">
    <property type="entry name" value="AsnB_N"/>
</dbReference>
<protein>
    <recommendedName>
        <fullName evidence="3">asparagine synthase (glutamine-hydrolyzing)</fullName>
        <ecNumber evidence="3">6.3.5.4</ecNumber>
    </recommendedName>
</protein>
<dbReference type="GO" id="GO:0005829">
    <property type="term" value="C:cytosol"/>
    <property type="evidence" value="ECO:0007669"/>
    <property type="project" value="TreeGrafter"/>
</dbReference>
<dbReference type="SUPFAM" id="SSF56235">
    <property type="entry name" value="N-terminal nucleophile aminohydrolases (Ntn hydrolases)"/>
    <property type="match status" value="1"/>
</dbReference>
<keyword evidence="7" id="KW-0315">Glutamine amidotransferase</keyword>
<keyword evidence="10" id="KW-0436">Ligase</keyword>
<comment type="pathway">
    <text evidence="1">Amino-acid biosynthesis; L-asparagine biosynthesis; L-asparagine from L-aspartate (L-Gln route): step 1/1.</text>
</comment>
<keyword evidence="6" id="KW-0061">Asparagine biosynthesis</keyword>
<evidence type="ECO:0000256" key="4">
    <source>
        <dbReference type="ARBA" id="ARBA00022741"/>
    </source>
</evidence>
<dbReference type="RefSeq" id="WP_015794553.1">
    <property type="nucleotide sequence ID" value="NC_013131.1"/>
</dbReference>
<dbReference type="InterPro" id="IPR051786">
    <property type="entry name" value="ASN_synthetase/amidase"/>
</dbReference>
<comment type="catalytic activity">
    <reaction evidence="8">
        <text>L-aspartate + L-glutamine + ATP + H2O = L-asparagine + L-glutamate + AMP + diphosphate + H(+)</text>
        <dbReference type="Rhea" id="RHEA:12228"/>
        <dbReference type="ChEBI" id="CHEBI:15377"/>
        <dbReference type="ChEBI" id="CHEBI:15378"/>
        <dbReference type="ChEBI" id="CHEBI:29985"/>
        <dbReference type="ChEBI" id="CHEBI:29991"/>
        <dbReference type="ChEBI" id="CHEBI:30616"/>
        <dbReference type="ChEBI" id="CHEBI:33019"/>
        <dbReference type="ChEBI" id="CHEBI:58048"/>
        <dbReference type="ChEBI" id="CHEBI:58359"/>
        <dbReference type="ChEBI" id="CHEBI:456215"/>
        <dbReference type="EC" id="6.3.5.4"/>
    </reaction>
</comment>
<reference evidence="10 11" key="1">
    <citation type="journal article" date="2009" name="Stand. Genomic Sci.">
        <title>Complete genome sequence of Catenulispora acidiphila type strain (ID 139908).</title>
        <authorList>
            <person name="Copeland A."/>
            <person name="Lapidus A."/>
            <person name="Glavina Del Rio T."/>
            <person name="Nolan M."/>
            <person name="Lucas S."/>
            <person name="Chen F."/>
            <person name="Tice H."/>
            <person name="Cheng J.F."/>
            <person name="Bruce D."/>
            <person name="Goodwin L."/>
            <person name="Pitluck S."/>
            <person name="Mikhailova N."/>
            <person name="Pati A."/>
            <person name="Ivanova N."/>
            <person name="Mavromatis K."/>
            <person name="Chen A."/>
            <person name="Palaniappan K."/>
            <person name="Chain P."/>
            <person name="Land M."/>
            <person name="Hauser L."/>
            <person name="Chang Y.J."/>
            <person name="Jeffries C.D."/>
            <person name="Chertkov O."/>
            <person name="Brettin T."/>
            <person name="Detter J.C."/>
            <person name="Han C."/>
            <person name="Ali Z."/>
            <person name="Tindall B.J."/>
            <person name="Goker M."/>
            <person name="Bristow J."/>
            <person name="Eisen J.A."/>
            <person name="Markowitz V."/>
            <person name="Hugenholtz P."/>
            <person name="Kyrpides N.C."/>
            <person name="Klenk H.P."/>
        </authorList>
    </citation>
    <scope>NUCLEOTIDE SEQUENCE [LARGE SCALE GENOMIC DNA]</scope>
    <source>
        <strain evidence="11">DSM 44928 / JCM 14897 / NBRC 102108 / NRRL B-24433 / ID139908</strain>
    </source>
</reference>
<keyword evidence="11" id="KW-1185">Reference proteome</keyword>
<evidence type="ECO:0000256" key="6">
    <source>
        <dbReference type="ARBA" id="ARBA00022888"/>
    </source>
</evidence>
<evidence type="ECO:0000256" key="1">
    <source>
        <dbReference type="ARBA" id="ARBA00005187"/>
    </source>
</evidence>
<evidence type="ECO:0000256" key="5">
    <source>
        <dbReference type="ARBA" id="ARBA00022840"/>
    </source>
</evidence>
<dbReference type="HOGENOM" id="CLU_014658_3_3_11"/>
<dbReference type="InterPro" id="IPR006426">
    <property type="entry name" value="Asn_synth_AEB"/>
</dbReference>
<sequence length="893" mass="98473">MCGIAGVFGAHDEAMLKRMGDAIAHRGPDGEGVYSDGARVGYAHRRLAIIDRAHGDQPFLTEDGRYAAVYNGEIYNYRELMAELEALGHSFRTVCDTEVVVRAFAEWGEAAFDRFNGMFAVAIHDTETGKSYLARDHFGIKPLYLASVDGADGSHRLVFGSEIKAVLASGLVKAAPDDATLYRYLRFRIHEDSDRTFFAGIEKVRPGEVVVLDPSGTDVSVERRMFTTLREDLLADGPRSPFTKDTTKEFKERLTEAIRMRLVGEVPVGTALSGGLDSSTVVAVISKLMKQHAQDVESVGATQNSFSAVFPGSVNDEGRYVDAVMAKTAADSGPIDCHKIHPNPDEFLEDLADFVRTQEEPTISTGPYAQYKVMQEATKHVTVLLDGQGADEMMAGYLPYYFVYLRQLRKEKQYTKLMREVVSSTDVLSRYGKQVVRGKLGLDKPVDIRQMLDKGFAKQHKAETFSPVPDDLRARLVEDIFGNSLPSLLRYEDRNTMRFSLEGRVPFLDFNLVRYLFTLEPEAIIKGGWNKKILRDSVRGLLPDQIVDRRNKIGFTTPEREWFLRIKNHVHTVFRSDSFGSRPYFDQASVLRAFEEFIAGKNSDTMLFWRLLNVELWLRTFVDAPGTHVDSTTSAAKEYFAANPGKEIAISTPSSGQVLRFPIQTDAFAKGDDFHTKISEYGAEFATRVAESEDHAEALNSPWFLAVSEKVVAISQGRSYFLWEIKPSFAARKLQKFVVRTPAGIGLGSPETMQLAIQEAGLARIVAASAAGAVGKVVGRKGLFYQLAGPAVRAIDGPTQYSLYPSNVSAKLAPADPGKAASELADRLRKVLPAQAAGTFQGVAIIDANDLGCNILGQATTVAEEKIAEIFKDNPLGQGAQRTPLAVVVLPQK</sequence>
<dbReference type="InterPro" id="IPR017932">
    <property type="entry name" value="GATase_2_dom"/>
</dbReference>
<dbReference type="GO" id="GO:0005524">
    <property type="term" value="F:ATP binding"/>
    <property type="evidence" value="ECO:0007669"/>
    <property type="project" value="UniProtKB-KW"/>
</dbReference>
<dbReference type="InterPro" id="IPR014729">
    <property type="entry name" value="Rossmann-like_a/b/a_fold"/>
</dbReference>
<dbReference type="CDD" id="cd00712">
    <property type="entry name" value="AsnB"/>
    <property type="match status" value="1"/>
</dbReference>
<feature type="domain" description="Glutamine amidotransferase type-2" evidence="9">
    <location>
        <begin position="2"/>
        <end position="215"/>
    </location>
</feature>
<accession>C7QF66</accession>
<dbReference type="Proteomes" id="UP000000851">
    <property type="component" value="Chromosome"/>
</dbReference>
<proteinExistence type="inferred from homology"/>
<name>C7QF66_CATAD</name>
<dbReference type="SUPFAM" id="SSF144010">
    <property type="entry name" value="CofE-like"/>
    <property type="match status" value="1"/>
</dbReference>
<dbReference type="KEGG" id="cai:Caci_5966"/>
<dbReference type="NCBIfam" id="TIGR01536">
    <property type="entry name" value="asn_synth_AEB"/>
    <property type="match status" value="1"/>
</dbReference>
<dbReference type="STRING" id="479433.Caci_5966"/>